<comment type="similarity">
    <text evidence="1">Belongs to the HypE family.</text>
</comment>
<name>A0A6J7EDJ0_9ZZZZ</name>
<dbReference type="InterPro" id="IPR016188">
    <property type="entry name" value="PurM-like_N"/>
</dbReference>
<evidence type="ECO:0000313" key="4">
    <source>
        <dbReference type="EMBL" id="CAB4879024.1"/>
    </source>
</evidence>
<dbReference type="EMBL" id="CAFBLP010000028">
    <property type="protein sequence ID" value="CAB4879024.1"/>
    <property type="molecule type" value="Genomic_DNA"/>
</dbReference>
<gene>
    <name evidence="4" type="ORF">UFOPK3376_01321</name>
</gene>
<dbReference type="SUPFAM" id="SSF55326">
    <property type="entry name" value="PurM N-terminal domain-like"/>
    <property type="match status" value="1"/>
</dbReference>
<dbReference type="SUPFAM" id="SSF56042">
    <property type="entry name" value="PurM C-terminal domain-like"/>
    <property type="match status" value="1"/>
</dbReference>
<dbReference type="NCBIfam" id="TIGR02124">
    <property type="entry name" value="hypE"/>
    <property type="match status" value="1"/>
</dbReference>
<dbReference type="GO" id="GO:0051604">
    <property type="term" value="P:protein maturation"/>
    <property type="evidence" value="ECO:0007669"/>
    <property type="project" value="TreeGrafter"/>
</dbReference>
<dbReference type="InterPro" id="IPR010918">
    <property type="entry name" value="PurM-like_C_dom"/>
</dbReference>
<dbReference type="InterPro" id="IPR036676">
    <property type="entry name" value="PurM-like_C_sf"/>
</dbReference>
<dbReference type="Pfam" id="PF02769">
    <property type="entry name" value="AIRS_C"/>
    <property type="match status" value="1"/>
</dbReference>
<evidence type="ECO:0000259" key="3">
    <source>
        <dbReference type="Pfam" id="PF02769"/>
    </source>
</evidence>
<dbReference type="Pfam" id="PF00586">
    <property type="entry name" value="AIRS"/>
    <property type="match status" value="1"/>
</dbReference>
<protein>
    <submittedName>
        <fullName evidence="4">Unannotated protein</fullName>
    </submittedName>
</protein>
<dbReference type="PANTHER" id="PTHR30303:SF0">
    <property type="entry name" value="CARBAMOYL DEHYDRATASE HYPE"/>
    <property type="match status" value="1"/>
</dbReference>
<feature type="domain" description="PurM-like N-terminal" evidence="2">
    <location>
        <begin position="51"/>
        <end position="163"/>
    </location>
</feature>
<feature type="domain" description="PurM-like C-terminal" evidence="3">
    <location>
        <begin position="175"/>
        <end position="322"/>
    </location>
</feature>
<organism evidence="4">
    <name type="scientific">freshwater metagenome</name>
    <dbReference type="NCBI Taxonomy" id="449393"/>
    <lineage>
        <taxon>unclassified sequences</taxon>
        <taxon>metagenomes</taxon>
        <taxon>ecological metagenomes</taxon>
    </lineage>
</organism>
<reference evidence="4" key="1">
    <citation type="submission" date="2020-05" db="EMBL/GenBank/DDBJ databases">
        <authorList>
            <person name="Chiriac C."/>
            <person name="Salcher M."/>
            <person name="Ghai R."/>
            <person name="Kavagutti S V."/>
        </authorList>
    </citation>
    <scope>NUCLEOTIDE SEQUENCE</scope>
</reference>
<sequence length="349" mass="35199">MPDPADWSCPTPIGTRGEVVMGHGGGGRLTAELVAEVFQPALANDTLDRMADAAVVMAGGARLAMTTDAFVVRPLFFPGGDIGTLAVHGTINDLACAGATPLYLTAAFVIEEGMSMRDLARIAASMGAAARAAGVTVVAGDTKVVDRGRGDGVYITTAGVGLVRPDANVGPERAQVGDAVIVSGPIGQHGVAVMSVREGIEFGTPVVSDTAAVHQLVAALFDAGIDTHVLRDPTRGGVAGTLNEIADASGIGIVVDEPSVPVPDAVRSACALLGLDPYQVANEGRVIAFVSGADADRAVQVLRSTTGGAGATIIGRVVGDHAGMVVGRTAIGGTRIIDMPLGELLPRIC</sequence>
<dbReference type="Gene3D" id="3.90.650.10">
    <property type="entry name" value="PurM-like C-terminal domain"/>
    <property type="match status" value="1"/>
</dbReference>
<dbReference type="CDD" id="cd02197">
    <property type="entry name" value="HypE"/>
    <property type="match status" value="1"/>
</dbReference>
<dbReference type="InterPro" id="IPR011854">
    <property type="entry name" value="HypE"/>
</dbReference>
<dbReference type="PANTHER" id="PTHR30303">
    <property type="entry name" value="HYDROGENASE ISOENZYMES FORMATION PROTEIN HYPE"/>
    <property type="match status" value="1"/>
</dbReference>
<accession>A0A6J7EDJ0</accession>
<dbReference type="Gene3D" id="3.30.1330.10">
    <property type="entry name" value="PurM-like, N-terminal domain"/>
    <property type="match status" value="1"/>
</dbReference>
<evidence type="ECO:0000256" key="1">
    <source>
        <dbReference type="ARBA" id="ARBA00006243"/>
    </source>
</evidence>
<dbReference type="PIRSF" id="PIRSF005644">
    <property type="entry name" value="Hdrgns_mtr_HypE"/>
    <property type="match status" value="1"/>
</dbReference>
<evidence type="ECO:0000259" key="2">
    <source>
        <dbReference type="Pfam" id="PF00586"/>
    </source>
</evidence>
<dbReference type="AlphaFoldDB" id="A0A6J7EDJ0"/>
<proteinExistence type="inferred from homology"/>
<dbReference type="InterPro" id="IPR036921">
    <property type="entry name" value="PurM-like_N_sf"/>
</dbReference>